<accession>A0A9P3G903</accession>
<dbReference type="EMBL" id="BPQB01000021">
    <property type="protein sequence ID" value="GJE91477.1"/>
    <property type="molecule type" value="Genomic_DNA"/>
</dbReference>
<gene>
    <name evidence="2" type="ORF">PsYK624_076270</name>
</gene>
<keyword evidence="3" id="KW-1185">Reference proteome</keyword>
<sequence>MGPPFETITPLVRSTYSRRTGPRPVSSTAATHPPTKTQRPPSKPKPLQPPPPPKRGFRYKGQFVEVETFGTYSDTLMFVRTIFADLGDVENSAIQLFVNHKWEGDGGIERVRIGESAWEILRGDVAGSVEVEVV</sequence>
<evidence type="ECO:0000313" key="2">
    <source>
        <dbReference type="EMBL" id="GJE91477.1"/>
    </source>
</evidence>
<evidence type="ECO:0000256" key="1">
    <source>
        <dbReference type="SAM" id="MobiDB-lite"/>
    </source>
</evidence>
<feature type="compositionally biased region" description="Pro residues" evidence="1">
    <location>
        <begin position="41"/>
        <end position="54"/>
    </location>
</feature>
<proteinExistence type="predicted"/>
<dbReference type="AlphaFoldDB" id="A0A9P3G903"/>
<protein>
    <submittedName>
        <fullName evidence="2">Uncharacterized protein</fullName>
    </submittedName>
</protein>
<reference evidence="2 3" key="1">
    <citation type="submission" date="2021-08" db="EMBL/GenBank/DDBJ databases">
        <title>Draft Genome Sequence of Phanerochaete sordida strain YK-624.</title>
        <authorList>
            <person name="Mori T."/>
            <person name="Dohra H."/>
            <person name="Suzuki T."/>
            <person name="Kawagishi H."/>
            <person name="Hirai H."/>
        </authorList>
    </citation>
    <scope>NUCLEOTIDE SEQUENCE [LARGE SCALE GENOMIC DNA]</scope>
    <source>
        <strain evidence="2 3">YK-624</strain>
    </source>
</reference>
<dbReference type="Proteomes" id="UP000703269">
    <property type="component" value="Unassembled WGS sequence"/>
</dbReference>
<feature type="compositionally biased region" description="Polar residues" evidence="1">
    <location>
        <begin position="25"/>
        <end position="39"/>
    </location>
</feature>
<evidence type="ECO:0000313" key="3">
    <source>
        <dbReference type="Proteomes" id="UP000703269"/>
    </source>
</evidence>
<comment type="caution">
    <text evidence="2">The sequence shown here is derived from an EMBL/GenBank/DDBJ whole genome shotgun (WGS) entry which is preliminary data.</text>
</comment>
<name>A0A9P3G903_9APHY</name>
<organism evidence="2 3">
    <name type="scientific">Phanerochaete sordida</name>
    <dbReference type="NCBI Taxonomy" id="48140"/>
    <lineage>
        <taxon>Eukaryota</taxon>
        <taxon>Fungi</taxon>
        <taxon>Dikarya</taxon>
        <taxon>Basidiomycota</taxon>
        <taxon>Agaricomycotina</taxon>
        <taxon>Agaricomycetes</taxon>
        <taxon>Polyporales</taxon>
        <taxon>Phanerochaetaceae</taxon>
        <taxon>Phanerochaete</taxon>
    </lineage>
</organism>
<feature type="region of interest" description="Disordered" evidence="1">
    <location>
        <begin position="1"/>
        <end position="58"/>
    </location>
</feature>